<dbReference type="AlphaFoldDB" id="A0A1F8F1Q8"/>
<accession>A0A1F8F1Q8</accession>
<protein>
    <submittedName>
        <fullName evidence="3">Uncharacterized protein</fullName>
    </submittedName>
</protein>
<sequence>MTKFWAVAVSLICVSCGGGSAGPTSPSNQTPSPTPTGPPTVNAVKISSASPAEGSTIECGPGHTSVVVHVEVASGASSTWVIACLTVSGALNLNACQQQAVTAGTRSDVTLQPGPVCKADGTSSVRQTGGIQSFVSSNPLLIDGSTVSASSSLAWPWNWK</sequence>
<proteinExistence type="predicted"/>
<evidence type="ECO:0000313" key="4">
    <source>
        <dbReference type="Proteomes" id="UP000177605"/>
    </source>
</evidence>
<reference evidence="3 4" key="1">
    <citation type="journal article" date="2016" name="Nat. Commun.">
        <title>Thousands of microbial genomes shed light on interconnected biogeochemical processes in an aquifer system.</title>
        <authorList>
            <person name="Anantharaman K."/>
            <person name="Brown C.T."/>
            <person name="Hug L.A."/>
            <person name="Sharon I."/>
            <person name="Castelle C.J."/>
            <person name="Probst A.J."/>
            <person name="Thomas B.C."/>
            <person name="Singh A."/>
            <person name="Wilkins M.J."/>
            <person name="Karaoz U."/>
            <person name="Brodie E.L."/>
            <person name="Williams K.H."/>
            <person name="Hubbard S.S."/>
            <person name="Banfield J.F."/>
        </authorList>
    </citation>
    <scope>NUCLEOTIDE SEQUENCE [LARGE SCALE GENOMIC DNA]</scope>
</reference>
<name>A0A1F8F1Q8_9BACT</name>
<evidence type="ECO:0000256" key="1">
    <source>
        <dbReference type="SAM" id="MobiDB-lite"/>
    </source>
</evidence>
<feature type="chain" id="PRO_5009535434" evidence="2">
    <location>
        <begin position="22"/>
        <end position="160"/>
    </location>
</feature>
<organism evidence="3 4">
    <name type="scientific">Candidatus Yanofskybacteria bacterium RIFCSPHIGHO2_01_FULL_48_25b</name>
    <dbReference type="NCBI Taxonomy" id="1802672"/>
    <lineage>
        <taxon>Bacteria</taxon>
        <taxon>Candidatus Yanofskyibacteriota</taxon>
    </lineage>
</organism>
<dbReference type="Proteomes" id="UP000177605">
    <property type="component" value="Unassembled WGS sequence"/>
</dbReference>
<feature type="signal peptide" evidence="2">
    <location>
        <begin position="1"/>
        <end position="21"/>
    </location>
</feature>
<feature type="region of interest" description="Disordered" evidence="1">
    <location>
        <begin position="20"/>
        <end position="41"/>
    </location>
</feature>
<comment type="caution">
    <text evidence="3">The sequence shown here is derived from an EMBL/GenBank/DDBJ whole genome shotgun (WGS) entry which is preliminary data.</text>
</comment>
<gene>
    <name evidence="3" type="ORF">A2669_02245</name>
</gene>
<evidence type="ECO:0000313" key="3">
    <source>
        <dbReference type="EMBL" id="OGN07053.1"/>
    </source>
</evidence>
<evidence type="ECO:0000256" key="2">
    <source>
        <dbReference type="SAM" id="SignalP"/>
    </source>
</evidence>
<keyword evidence="2" id="KW-0732">Signal</keyword>
<dbReference type="EMBL" id="MGJM01000004">
    <property type="protein sequence ID" value="OGN07053.1"/>
    <property type="molecule type" value="Genomic_DNA"/>
</dbReference>